<evidence type="ECO:0000256" key="9">
    <source>
        <dbReference type="ARBA" id="ARBA00012523"/>
    </source>
</evidence>
<evidence type="ECO:0000256" key="16">
    <source>
        <dbReference type="ARBA" id="ARBA00029570"/>
    </source>
</evidence>
<dbReference type="Gene3D" id="3.40.50.300">
    <property type="entry name" value="P-loop containing nucleotide triphosphate hydrolases"/>
    <property type="match status" value="1"/>
</dbReference>
<evidence type="ECO:0000256" key="1">
    <source>
        <dbReference type="ARBA" id="ARBA00000312"/>
    </source>
</evidence>
<protein>
    <recommendedName>
        <fullName evidence="16">Adenosylcobinamide kinase</fullName>
        <ecNumber evidence="8">2.7.1.156</ecNumber>
        <ecNumber evidence="9">2.7.7.62</ecNumber>
    </recommendedName>
    <alternativeName>
        <fullName evidence="17">Adenosylcobinamide-phosphate guanylyltransferase</fullName>
    </alternativeName>
</protein>
<keyword evidence="15 19" id="KW-0342">GTP-binding</keyword>
<feature type="binding site" evidence="19">
    <location>
        <begin position="34"/>
        <end position="36"/>
    </location>
    <ligand>
        <name>GTP</name>
        <dbReference type="ChEBI" id="CHEBI:37565"/>
    </ligand>
</feature>
<keyword evidence="10" id="KW-0169">Cobalamin biosynthesis</keyword>
<dbReference type="EMBL" id="AP014924">
    <property type="protein sequence ID" value="BAS29327.1"/>
    <property type="molecule type" value="Genomic_DNA"/>
</dbReference>
<dbReference type="CDD" id="cd00544">
    <property type="entry name" value="CobU"/>
    <property type="match status" value="1"/>
</dbReference>
<keyword evidence="14" id="KW-0067">ATP-binding</keyword>
<dbReference type="EC" id="2.7.7.62" evidence="9"/>
<dbReference type="InterPro" id="IPR027417">
    <property type="entry name" value="P-loop_NTPase"/>
</dbReference>
<dbReference type="GO" id="GO:0005525">
    <property type="term" value="F:GTP binding"/>
    <property type="evidence" value="ECO:0007669"/>
    <property type="project" value="UniProtKB-KW"/>
</dbReference>
<feature type="binding site" evidence="19">
    <location>
        <position position="62"/>
    </location>
    <ligand>
        <name>GTP</name>
        <dbReference type="ChEBI" id="CHEBI:37565"/>
    </ligand>
</feature>
<dbReference type="GO" id="GO:0005524">
    <property type="term" value="F:ATP binding"/>
    <property type="evidence" value="ECO:0007669"/>
    <property type="project" value="UniProtKB-KW"/>
</dbReference>
<reference evidence="21" key="2">
    <citation type="journal article" date="2016" name="Int. J. Syst. Evol. Microbiol.">
        <title>Complete genome sequence and cell structure of Limnochorda pilosa, a Gram-negative spore-former within the phylum Firmicutes.</title>
        <authorList>
            <person name="Watanabe M."/>
            <person name="Kojima H."/>
            <person name="Fukui M."/>
        </authorList>
    </citation>
    <scope>NUCLEOTIDE SEQUENCE [LARGE SCALE GENOMIC DNA]</scope>
    <source>
        <strain evidence="21">HC45</strain>
    </source>
</reference>
<accession>A0A0K2SQQ3</accession>
<dbReference type="PIRSF" id="PIRSF006135">
    <property type="entry name" value="CobU"/>
    <property type="match status" value="1"/>
</dbReference>
<evidence type="ECO:0000256" key="7">
    <source>
        <dbReference type="ARBA" id="ARBA00007490"/>
    </source>
</evidence>
<evidence type="ECO:0000256" key="11">
    <source>
        <dbReference type="ARBA" id="ARBA00022679"/>
    </source>
</evidence>
<gene>
    <name evidence="20" type="ORF">LIP_3515</name>
</gene>
<dbReference type="PANTHER" id="PTHR34848">
    <property type="match status" value="1"/>
</dbReference>
<dbReference type="KEGG" id="lpil:LIP_3515"/>
<name>A0A0K2SQQ3_LIMPI</name>
<evidence type="ECO:0000313" key="21">
    <source>
        <dbReference type="Proteomes" id="UP000065807"/>
    </source>
</evidence>
<feature type="active site" description="GMP-histidine intermediate" evidence="18">
    <location>
        <position position="50"/>
    </location>
</feature>
<comment type="catalytic activity">
    <reaction evidence="3">
        <text>adenosylcob(III)inamide + GTP = adenosylcob(III)inamide phosphate + GDP + H(+)</text>
        <dbReference type="Rhea" id="RHEA:15765"/>
        <dbReference type="ChEBI" id="CHEBI:2480"/>
        <dbReference type="ChEBI" id="CHEBI:15378"/>
        <dbReference type="ChEBI" id="CHEBI:37565"/>
        <dbReference type="ChEBI" id="CHEBI:58189"/>
        <dbReference type="ChEBI" id="CHEBI:58502"/>
        <dbReference type="EC" id="2.7.1.156"/>
    </reaction>
</comment>
<dbReference type="STRING" id="1555112.LIP_3515"/>
<dbReference type="UniPathway" id="UPA00148">
    <property type="reaction ID" value="UER00236"/>
</dbReference>
<evidence type="ECO:0000256" key="19">
    <source>
        <dbReference type="PIRSR" id="PIRSR006135-2"/>
    </source>
</evidence>
<evidence type="ECO:0000256" key="4">
    <source>
        <dbReference type="ARBA" id="ARBA00003889"/>
    </source>
</evidence>
<comment type="similarity">
    <text evidence="7">Belongs to the CobU/CobP family.</text>
</comment>
<keyword evidence="21" id="KW-1185">Reference proteome</keyword>
<dbReference type="PANTHER" id="PTHR34848:SF1">
    <property type="entry name" value="BIFUNCTIONAL ADENOSYLCOBALAMIN BIOSYNTHESIS PROTEIN COBU"/>
    <property type="match status" value="1"/>
</dbReference>
<comment type="function">
    <text evidence="4">Catalyzes ATP-dependent phosphorylation of adenosylcobinamide and addition of GMP to adenosylcobinamide phosphate.</text>
</comment>
<comment type="pathway">
    <text evidence="6">Cofactor biosynthesis; adenosylcobalamin biosynthesis; adenosylcobalamin from cob(II)yrinate a,c-diamide: step 5/7.</text>
</comment>
<evidence type="ECO:0000256" key="18">
    <source>
        <dbReference type="PIRSR" id="PIRSR006135-1"/>
    </source>
</evidence>
<dbReference type="InterPro" id="IPR003203">
    <property type="entry name" value="CobU/CobP"/>
</dbReference>
<keyword evidence="12 19" id="KW-0547">Nucleotide-binding</keyword>
<feature type="binding site" evidence="19">
    <location>
        <begin position="9"/>
        <end position="16"/>
    </location>
    <ligand>
        <name>GTP</name>
        <dbReference type="ChEBI" id="CHEBI:37565"/>
    </ligand>
</feature>
<evidence type="ECO:0000313" key="20">
    <source>
        <dbReference type="EMBL" id="BAS29327.1"/>
    </source>
</evidence>
<evidence type="ECO:0000256" key="15">
    <source>
        <dbReference type="ARBA" id="ARBA00023134"/>
    </source>
</evidence>
<evidence type="ECO:0000256" key="12">
    <source>
        <dbReference type="ARBA" id="ARBA00022741"/>
    </source>
</evidence>
<dbReference type="RefSeq" id="WP_068140907.1">
    <property type="nucleotide sequence ID" value="NZ_AP014924.1"/>
</dbReference>
<dbReference type="Proteomes" id="UP000065807">
    <property type="component" value="Chromosome"/>
</dbReference>
<dbReference type="PATRIC" id="fig|1555112.3.peg.3553"/>
<dbReference type="Pfam" id="PF02283">
    <property type="entry name" value="CobU"/>
    <property type="match status" value="1"/>
</dbReference>
<dbReference type="SUPFAM" id="SSF52540">
    <property type="entry name" value="P-loop containing nucleoside triphosphate hydrolases"/>
    <property type="match status" value="1"/>
</dbReference>
<proteinExistence type="inferred from homology"/>
<evidence type="ECO:0000256" key="17">
    <source>
        <dbReference type="ARBA" id="ARBA00030571"/>
    </source>
</evidence>
<organism evidence="20 21">
    <name type="scientific">Limnochorda pilosa</name>
    <dbReference type="NCBI Taxonomy" id="1555112"/>
    <lineage>
        <taxon>Bacteria</taxon>
        <taxon>Bacillati</taxon>
        <taxon>Bacillota</taxon>
        <taxon>Limnochordia</taxon>
        <taxon>Limnochordales</taxon>
        <taxon>Limnochordaceae</taxon>
        <taxon>Limnochorda</taxon>
    </lineage>
</organism>
<comment type="pathway">
    <text evidence="5">Cofactor biosynthesis; adenosylcobalamin biosynthesis; adenosylcobalamin from cob(II)yrinate a,c-diamide: step 6/7.</text>
</comment>
<sequence>MPELILVTGGARSGKSRWAERLAGARGGPVTFVATARVEDAEMAERVRRHRARRPPEWRTVEAPLGLARVLRDLAAEDSRSAGAGDVARASRKAAPVIVDCLTLLLSNLLLEASRGREGGEEGPPDPGVEEAVLGEVRAALEAAEALVGPVIFVTNEVGGGIVPLSPVARRFRDLAGLANQEAAARAGRVYWMISGIPVRVKGSPFPGEENLR</sequence>
<dbReference type="GO" id="GO:0043752">
    <property type="term" value="F:adenosylcobinamide kinase activity"/>
    <property type="evidence" value="ECO:0007669"/>
    <property type="project" value="UniProtKB-EC"/>
</dbReference>
<dbReference type="AlphaFoldDB" id="A0A0K2SQQ3"/>
<evidence type="ECO:0000256" key="14">
    <source>
        <dbReference type="ARBA" id="ARBA00022840"/>
    </source>
</evidence>
<evidence type="ECO:0000256" key="10">
    <source>
        <dbReference type="ARBA" id="ARBA00022573"/>
    </source>
</evidence>
<feature type="binding site" evidence="19">
    <location>
        <position position="100"/>
    </location>
    <ligand>
        <name>GTP</name>
        <dbReference type="ChEBI" id="CHEBI:37565"/>
    </ligand>
</feature>
<dbReference type="GO" id="GO:0008820">
    <property type="term" value="F:cobinamide phosphate guanylyltransferase activity"/>
    <property type="evidence" value="ECO:0007669"/>
    <property type="project" value="UniProtKB-EC"/>
</dbReference>
<evidence type="ECO:0000256" key="2">
    <source>
        <dbReference type="ARBA" id="ARBA00000711"/>
    </source>
</evidence>
<comment type="catalytic activity">
    <reaction evidence="2">
        <text>adenosylcob(III)inamide phosphate + GTP + H(+) = adenosylcob(III)inamide-GDP + diphosphate</text>
        <dbReference type="Rhea" id="RHEA:22712"/>
        <dbReference type="ChEBI" id="CHEBI:15378"/>
        <dbReference type="ChEBI" id="CHEBI:33019"/>
        <dbReference type="ChEBI" id="CHEBI:37565"/>
        <dbReference type="ChEBI" id="CHEBI:58502"/>
        <dbReference type="ChEBI" id="CHEBI:60487"/>
        <dbReference type="EC" id="2.7.7.62"/>
    </reaction>
</comment>
<keyword evidence="11" id="KW-0808">Transferase</keyword>
<evidence type="ECO:0000256" key="5">
    <source>
        <dbReference type="ARBA" id="ARBA00004692"/>
    </source>
</evidence>
<evidence type="ECO:0000256" key="8">
    <source>
        <dbReference type="ARBA" id="ARBA00012016"/>
    </source>
</evidence>
<evidence type="ECO:0000256" key="6">
    <source>
        <dbReference type="ARBA" id="ARBA00005159"/>
    </source>
</evidence>
<feature type="binding site" evidence="19">
    <location>
        <begin position="51"/>
        <end position="54"/>
    </location>
    <ligand>
        <name>GTP</name>
        <dbReference type="ChEBI" id="CHEBI:37565"/>
    </ligand>
</feature>
<keyword evidence="13 20" id="KW-0418">Kinase</keyword>
<reference evidence="21" key="1">
    <citation type="submission" date="2015-07" db="EMBL/GenBank/DDBJ databases">
        <title>Complete genome sequence and phylogenetic analysis of Limnochorda pilosa.</title>
        <authorList>
            <person name="Watanabe M."/>
            <person name="Kojima H."/>
            <person name="Fukui M."/>
        </authorList>
    </citation>
    <scope>NUCLEOTIDE SEQUENCE [LARGE SCALE GENOMIC DNA]</scope>
    <source>
        <strain evidence="21">HC45</strain>
    </source>
</reference>
<comment type="catalytic activity">
    <reaction evidence="1">
        <text>adenosylcob(III)inamide + ATP = adenosylcob(III)inamide phosphate + ADP + H(+)</text>
        <dbReference type="Rhea" id="RHEA:15769"/>
        <dbReference type="ChEBI" id="CHEBI:2480"/>
        <dbReference type="ChEBI" id="CHEBI:15378"/>
        <dbReference type="ChEBI" id="CHEBI:30616"/>
        <dbReference type="ChEBI" id="CHEBI:58502"/>
        <dbReference type="ChEBI" id="CHEBI:456216"/>
        <dbReference type="EC" id="2.7.1.156"/>
    </reaction>
</comment>
<dbReference type="GO" id="GO:0009236">
    <property type="term" value="P:cobalamin biosynthetic process"/>
    <property type="evidence" value="ECO:0007669"/>
    <property type="project" value="UniProtKB-UniPathway"/>
</dbReference>
<evidence type="ECO:0000256" key="3">
    <source>
        <dbReference type="ARBA" id="ARBA00001522"/>
    </source>
</evidence>
<dbReference type="EC" id="2.7.1.156" evidence="8"/>
<evidence type="ECO:0000256" key="13">
    <source>
        <dbReference type="ARBA" id="ARBA00022777"/>
    </source>
</evidence>